<dbReference type="FunFam" id="2.60.40.10:FF:001687">
    <property type="entry name" value="Neuroglian, isoform E"/>
    <property type="match status" value="1"/>
</dbReference>
<feature type="compositionally biased region" description="Basic and acidic residues" evidence="13">
    <location>
        <begin position="1215"/>
        <end position="1224"/>
    </location>
</feature>
<protein>
    <recommendedName>
        <fullName evidence="20">Neuroglian</fullName>
    </recommendedName>
</protein>
<dbReference type="FunFam" id="2.60.40.10:FF:000005">
    <property type="entry name" value="Neuronal cell adhesion molecule"/>
    <property type="match status" value="1"/>
</dbReference>
<dbReference type="GO" id="GO:0098632">
    <property type="term" value="F:cell-cell adhesion mediator activity"/>
    <property type="evidence" value="ECO:0007669"/>
    <property type="project" value="TreeGrafter"/>
</dbReference>
<feature type="signal peptide" evidence="15">
    <location>
        <begin position="1"/>
        <end position="19"/>
    </location>
</feature>
<keyword evidence="5 15" id="KW-0732">Signal</keyword>
<dbReference type="InterPro" id="IPR013783">
    <property type="entry name" value="Ig-like_fold"/>
</dbReference>
<dbReference type="Pfam" id="PF13882">
    <property type="entry name" value="Bravo_FIGEY"/>
    <property type="match status" value="1"/>
</dbReference>
<evidence type="ECO:0000256" key="5">
    <source>
        <dbReference type="ARBA" id="ARBA00022729"/>
    </source>
</evidence>
<dbReference type="SMART" id="SM00409">
    <property type="entry name" value="IG"/>
    <property type="match status" value="6"/>
</dbReference>
<dbReference type="InterPro" id="IPR007110">
    <property type="entry name" value="Ig-like_dom"/>
</dbReference>
<evidence type="ECO:0000256" key="11">
    <source>
        <dbReference type="ARBA" id="ARBA00023180"/>
    </source>
</evidence>
<evidence type="ECO:0000256" key="12">
    <source>
        <dbReference type="ARBA" id="ARBA00023319"/>
    </source>
</evidence>
<evidence type="ECO:0000256" key="15">
    <source>
        <dbReference type="SAM" id="SignalP"/>
    </source>
</evidence>
<keyword evidence="11" id="KW-0325">Glycoprotein</keyword>
<dbReference type="SMART" id="SM00408">
    <property type="entry name" value="IGc2"/>
    <property type="match status" value="5"/>
</dbReference>
<sequence length="1273" mass="141909">MRFAACIIATLALHAAAITQSPPRISKQPPTDELLFQVAQVSVNENEKPFLVECEAEGEPAPLRFRFTLPRTYGYITVKPEYEWIKNGKDFKWQAYDDRISQQPGRGTLVISKPRDEDLGQYQCFAKNEWGIATSNSVFVRKAELNSFKDQNPVTLSVSEGDPYKLTCQPPDGWPKPNVYWLIQDHAGTIKSINNSRMTLDPEGNLWFSNVTKLDASDDYYYACAATSLFRNEYKLGNRVLLNVISTGSTASSNKREPVKQYVSRKNEVALRGKKIELFCIFGGTPLPLTVWSKNGQRIRPNDRVTEGNYGKSLIIKHVNFDDEGTYTCDVSNGVGSAQSYSINLEVLSVPYFTVEPEIVNAAEDETVEFKCEATGVPKPEIKWIHNGKPISEAPFNPRRKVTPNSIIIEKLLKNDTGNYGCNATNSLGYVYKDVYVNVLALEPEILQPPMDESTVDGKTIRLTCRVFGAPKPEVKWVRNGQELTGGRYKILESGDLEIENVIFSDAGEYNCHASNKFGKVNATGFLAVKEHTRITDVPEDYEVAAGATATFRCNAVTDSTLELHIDWLSKGEPIDFEAEPRFIRSTDYSLMITKTTELDSGTYTCVARTDLDEARAQATLIVQDVPNSPTLLGVSCTSNQAFVSWTPMGDNRSPILRYAIQYNTSFTPDTWEYAKDHVPATEQRYAVQMSPWANYTFRVIAYNKIGPSQPSQHSHVCRTLPDVPYNNPDNVMGRGDDPQNLVISWTVMPQIEHNAPKFKYQVYYKRDIPGEDWRIEEITNWKQNTLVVNNQPTYQKYKIKVGALNEKGECREPPQEVIGYSGEDGIPTASPGNFTLVEVRSSTTALLSWTPVAEETVNGELRGYKIETWTDKDGEPNNSREHNVKGGNKTYALVTKFIPFSKNFVRIRAYNGRFNGPPSEVLSFETPEGVPGTVMGLEAYPVGSTSMLLKWKKPIEINGILTGYRISFQQVNGSKIGNEMERHPQITDPEATSAKLASLMPEAKYRISVRATTGAGPGEPFFVEKRTPASRRPDKPTFSWINIPKESGLSNVRITWEQKTDGFAGSHFFAKYRLKGETIEIPTDAEKLTNEIEIRGLESGRTYIVSIVAVDGDYMTESAAQEVETSNEGPYIQAQENVATAGWFIGMMLAIAFLLFILIIVCVIKRNRGGKYAVHERELAAGRGDYPDEGGFHEYSQPLDNKSGGGRASLASSSHHDGKHPESDTDSMAEYGEGDTGRFTEDGSFIGQYGPKGRPVEEIPPPIPTGTMATYV</sequence>
<name>A0A232EGA5_9HYME</name>
<dbReference type="GO" id="GO:0007420">
    <property type="term" value="P:brain development"/>
    <property type="evidence" value="ECO:0007669"/>
    <property type="project" value="TreeGrafter"/>
</dbReference>
<dbReference type="STRING" id="543379.A0A232EGA5"/>
<feature type="domain" description="Ig-like" evidence="16">
    <location>
        <begin position="351"/>
        <end position="438"/>
    </location>
</feature>
<dbReference type="FunFam" id="2.60.40.10:FF:000028">
    <property type="entry name" value="Neuronal cell adhesion molecule"/>
    <property type="match status" value="1"/>
</dbReference>
<feature type="domain" description="Fibronectin type-III" evidence="17">
    <location>
        <begin position="728"/>
        <end position="825"/>
    </location>
</feature>
<feature type="chain" id="PRO_5012692055" description="Neuroglian" evidence="15">
    <location>
        <begin position="20"/>
        <end position="1273"/>
    </location>
</feature>
<feature type="transmembrane region" description="Helical" evidence="14">
    <location>
        <begin position="1142"/>
        <end position="1165"/>
    </location>
</feature>
<dbReference type="FunFam" id="2.60.40.10:FF:001928">
    <property type="entry name" value="neuroglian isoform X2"/>
    <property type="match status" value="1"/>
</dbReference>
<dbReference type="SUPFAM" id="SSF49265">
    <property type="entry name" value="Fibronectin type III"/>
    <property type="match status" value="2"/>
</dbReference>
<dbReference type="CDD" id="cd00063">
    <property type="entry name" value="FN3"/>
    <property type="match status" value="4"/>
</dbReference>
<keyword evidence="12" id="KW-0393">Immunoglobulin domain</keyword>
<dbReference type="EMBL" id="NNAY01004798">
    <property type="protein sequence ID" value="OXU17395.1"/>
    <property type="molecule type" value="Genomic_DNA"/>
</dbReference>
<dbReference type="GO" id="GO:0005886">
    <property type="term" value="C:plasma membrane"/>
    <property type="evidence" value="ECO:0007669"/>
    <property type="project" value="UniProtKB-SubCell"/>
</dbReference>
<evidence type="ECO:0000259" key="16">
    <source>
        <dbReference type="PROSITE" id="PS50835"/>
    </source>
</evidence>
<evidence type="ECO:0000256" key="13">
    <source>
        <dbReference type="SAM" id="MobiDB-lite"/>
    </source>
</evidence>
<reference evidence="18 19" key="1">
    <citation type="journal article" date="2017" name="Curr. Biol.">
        <title>The Evolution of Venom by Co-option of Single-Copy Genes.</title>
        <authorList>
            <person name="Martinson E.O."/>
            <person name="Mrinalini"/>
            <person name="Kelkar Y.D."/>
            <person name="Chang C.H."/>
            <person name="Werren J.H."/>
        </authorList>
    </citation>
    <scope>NUCLEOTIDE SEQUENCE [LARGE SCALE GENOMIC DNA]</scope>
    <source>
        <strain evidence="18 19">Alberta</strain>
        <tissue evidence="18">Whole body</tissue>
    </source>
</reference>
<keyword evidence="8 14" id="KW-1133">Transmembrane helix</keyword>
<keyword evidence="6" id="KW-0677">Repeat</keyword>
<evidence type="ECO:0000313" key="19">
    <source>
        <dbReference type="Proteomes" id="UP000215335"/>
    </source>
</evidence>
<dbReference type="Pfam" id="PF00041">
    <property type="entry name" value="fn3"/>
    <property type="match status" value="3"/>
</dbReference>
<feature type="domain" description="Ig-like" evidence="16">
    <location>
        <begin position="258"/>
        <end position="344"/>
    </location>
</feature>
<dbReference type="SMART" id="SM00060">
    <property type="entry name" value="FN3"/>
    <property type="match status" value="5"/>
</dbReference>
<feature type="domain" description="Fibronectin type-III" evidence="17">
    <location>
        <begin position="931"/>
        <end position="1034"/>
    </location>
</feature>
<evidence type="ECO:0000256" key="4">
    <source>
        <dbReference type="ARBA" id="ARBA00022692"/>
    </source>
</evidence>
<evidence type="ECO:0000256" key="2">
    <source>
        <dbReference type="ARBA" id="ARBA00004479"/>
    </source>
</evidence>
<dbReference type="GO" id="GO:0007411">
    <property type="term" value="P:axon guidance"/>
    <property type="evidence" value="ECO:0007669"/>
    <property type="project" value="TreeGrafter"/>
</dbReference>
<evidence type="ECO:0000256" key="14">
    <source>
        <dbReference type="SAM" id="Phobius"/>
    </source>
</evidence>
<evidence type="ECO:0000256" key="9">
    <source>
        <dbReference type="ARBA" id="ARBA00023136"/>
    </source>
</evidence>
<keyword evidence="3" id="KW-1003">Cell membrane</keyword>
<dbReference type="InterPro" id="IPR003599">
    <property type="entry name" value="Ig_sub"/>
</dbReference>
<proteinExistence type="predicted"/>
<feature type="domain" description="Fibronectin type-III" evidence="17">
    <location>
        <begin position="626"/>
        <end position="723"/>
    </location>
</feature>
<feature type="domain" description="Ig-like" evidence="16">
    <location>
        <begin position="444"/>
        <end position="536"/>
    </location>
</feature>
<feature type="domain" description="Fibronectin type-III" evidence="17">
    <location>
        <begin position="831"/>
        <end position="930"/>
    </location>
</feature>
<dbReference type="InterPro" id="IPR036179">
    <property type="entry name" value="Ig-like_dom_sf"/>
</dbReference>
<dbReference type="SUPFAM" id="SSF48726">
    <property type="entry name" value="Immunoglobulin"/>
    <property type="match status" value="6"/>
</dbReference>
<dbReference type="InterPro" id="IPR036116">
    <property type="entry name" value="FN3_sf"/>
</dbReference>
<evidence type="ECO:0000256" key="6">
    <source>
        <dbReference type="ARBA" id="ARBA00022737"/>
    </source>
</evidence>
<evidence type="ECO:0000256" key="10">
    <source>
        <dbReference type="ARBA" id="ARBA00023157"/>
    </source>
</evidence>
<comment type="caution">
    <text evidence="18">The sequence shown here is derived from an EMBL/GenBank/DDBJ whole genome shotgun (WGS) entry which is preliminary data.</text>
</comment>
<evidence type="ECO:0000256" key="1">
    <source>
        <dbReference type="ARBA" id="ARBA00004236"/>
    </source>
</evidence>
<evidence type="ECO:0000256" key="7">
    <source>
        <dbReference type="ARBA" id="ARBA00022889"/>
    </source>
</evidence>
<dbReference type="AlphaFoldDB" id="A0A232EGA5"/>
<dbReference type="Proteomes" id="UP000215335">
    <property type="component" value="Unassembled WGS sequence"/>
</dbReference>
<keyword evidence="19" id="KW-1185">Reference proteome</keyword>
<feature type="region of interest" description="Disordered" evidence="13">
    <location>
        <begin position="1185"/>
        <end position="1273"/>
    </location>
</feature>
<dbReference type="PANTHER" id="PTHR44170">
    <property type="entry name" value="PROTEIN SIDEKICK"/>
    <property type="match status" value="1"/>
</dbReference>
<dbReference type="PANTHER" id="PTHR44170:SF6">
    <property type="entry name" value="CONTACTIN"/>
    <property type="match status" value="1"/>
</dbReference>
<dbReference type="InterPro" id="IPR003598">
    <property type="entry name" value="Ig_sub2"/>
</dbReference>
<keyword evidence="7" id="KW-0130">Cell adhesion</keyword>
<dbReference type="Gene3D" id="2.60.40.10">
    <property type="entry name" value="Immunoglobulins"/>
    <property type="match status" value="10"/>
</dbReference>
<feature type="domain" description="Ig-like" evidence="16">
    <location>
        <begin position="158"/>
        <end position="237"/>
    </location>
</feature>
<dbReference type="InterPro" id="IPR003961">
    <property type="entry name" value="FN3_dom"/>
</dbReference>
<keyword evidence="9 14" id="KW-0472">Membrane</keyword>
<comment type="subcellular location">
    <subcellularLocation>
        <location evidence="1">Cell membrane</location>
    </subcellularLocation>
    <subcellularLocation>
        <location evidence="2">Membrane</location>
        <topology evidence="2">Single-pass type I membrane protein</topology>
    </subcellularLocation>
</comment>
<dbReference type="FunFam" id="2.60.40.10:FF:000004">
    <property type="entry name" value="DCC isoform 1"/>
    <property type="match status" value="1"/>
</dbReference>
<dbReference type="OrthoDB" id="6244967at2759"/>
<feature type="region of interest" description="Disordered" evidence="13">
    <location>
        <begin position="1019"/>
        <end position="1038"/>
    </location>
</feature>
<evidence type="ECO:0000313" key="18">
    <source>
        <dbReference type="EMBL" id="OXU17395.1"/>
    </source>
</evidence>
<feature type="domain" description="Ig-like" evidence="16">
    <location>
        <begin position="23"/>
        <end position="146"/>
    </location>
</feature>
<dbReference type="FunFam" id="2.60.40.10:FF:000032">
    <property type="entry name" value="palladin isoform X1"/>
    <property type="match status" value="1"/>
</dbReference>
<evidence type="ECO:0000259" key="17">
    <source>
        <dbReference type="PROSITE" id="PS50853"/>
    </source>
</evidence>
<accession>A0A232EGA5</accession>
<dbReference type="PROSITE" id="PS50853">
    <property type="entry name" value="FN3"/>
    <property type="match status" value="4"/>
</dbReference>
<evidence type="ECO:0000256" key="3">
    <source>
        <dbReference type="ARBA" id="ARBA00022475"/>
    </source>
</evidence>
<evidence type="ECO:0008006" key="20">
    <source>
        <dbReference type="Google" id="ProtNLM"/>
    </source>
</evidence>
<organism evidence="18 19">
    <name type="scientific">Trichomalopsis sarcophagae</name>
    <dbReference type="NCBI Taxonomy" id="543379"/>
    <lineage>
        <taxon>Eukaryota</taxon>
        <taxon>Metazoa</taxon>
        <taxon>Ecdysozoa</taxon>
        <taxon>Arthropoda</taxon>
        <taxon>Hexapoda</taxon>
        <taxon>Insecta</taxon>
        <taxon>Pterygota</taxon>
        <taxon>Neoptera</taxon>
        <taxon>Endopterygota</taxon>
        <taxon>Hymenoptera</taxon>
        <taxon>Apocrita</taxon>
        <taxon>Proctotrupomorpha</taxon>
        <taxon>Chalcidoidea</taxon>
        <taxon>Pteromalidae</taxon>
        <taxon>Pteromalinae</taxon>
        <taxon>Trichomalopsis</taxon>
    </lineage>
</organism>
<keyword evidence="4 14" id="KW-0812">Transmembrane</keyword>
<dbReference type="Pfam" id="PF07679">
    <property type="entry name" value="I-set"/>
    <property type="match status" value="5"/>
</dbReference>
<feature type="domain" description="Ig-like" evidence="16">
    <location>
        <begin position="538"/>
        <end position="622"/>
    </location>
</feature>
<dbReference type="InterPro" id="IPR013098">
    <property type="entry name" value="Ig_I-set"/>
</dbReference>
<dbReference type="InterPro" id="IPR026966">
    <property type="entry name" value="Neurofascin/L1/NrCAM_C"/>
</dbReference>
<feature type="compositionally biased region" description="Basic and acidic residues" evidence="13">
    <location>
        <begin position="1023"/>
        <end position="1036"/>
    </location>
</feature>
<dbReference type="GO" id="GO:0030424">
    <property type="term" value="C:axon"/>
    <property type="evidence" value="ECO:0007669"/>
    <property type="project" value="TreeGrafter"/>
</dbReference>
<keyword evidence="10" id="KW-1015">Disulfide bond</keyword>
<evidence type="ECO:0000256" key="8">
    <source>
        <dbReference type="ARBA" id="ARBA00022989"/>
    </source>
</evidence>
<gene>
    <name evidence="18" type="ORF">TSAR_012913</name>
</gene>
<dbReference type="PROSITE" id="PS50835">
    <property type="entry name" value="IG_LIKE"/>
    <property type="match status" value="6"/>
</dbReference>
<dbReference type="FunFam" id="2.60.40.10:FF:000035">
    <property type="entry name" value="Contactin 1"/>
    <property type="match status" value="1"/>
</dbReference>